<keyword evidence="3" id="KW-1185">Reference proteome</keyword>
<evidence type="ECO:0000313" key="2">
    <source>
        <dbReference type="EMBL" id="CAH2330763.1"/>
    </source>
</evidence>
<dbReference type="EMBL" id="CAKOES020001199">
    <property type="protein sequence ID" value="CAH2330763.1"/>
    <property type="molecule type" value="Genomic_DNA"/>
</dbReference>
<proteinExistence type="predicted"/>
<gene>
    <name evidence="2" type="ORF">PECUL_23A012866</name>
</gene>
<dbReference type="Proteomes" id="UP001295444">
    <property type="component" value="Unassembled WGS sequence"/>
</dbReference>
<accession>A0AAD1WXA2</accession>
<feature type="non-terminal residue" evidence="2">
    <location>
        <position position="139"/>
    </location>
</feature>
<evidence type="ECO:0000313" key="3">
    <source>
        <dbReference type="Proteomes" id="UP001295444"/>
    </source>
</evidence>
<dbReference type="AlphaFoldDB" id="A0AAD1WXA2"/>
<protein>
    <submittedName>
        <fullName evidence="2">Uncharacterized protein</fullName>
    </submittedName>
</protein>
<feature type="compositionally biased region" description="Basic residues" evidence="1">
    <location>
        <begin position="73"/>
        <end position="88"/>
    </location>
</feature>
<evidence type="ECO:0000256" key="1">
    <source>
        <dbReference type="SAM" id="MobiDB-lite"/>
    </source>
</evidence>
<reference evidence="2" key="1">
    <citation type="submission" date="2022-03" db="EMBL/GenBank/DDBJ databases">
        <authorList>
            <person name="Alioto T."/>
            <person name="Alioto T."/>
            <person name="Gomez Garrido J."/>
        </authorList>
    </citation>
    <scope>NUCLEOTIDE SEQUENCE</scope>
</reference>
<sequence>MADATRKPANTGECGERINDTLTKLDEILAAFWAKISERALSTAKAKRTNPAPLPQAITGPKGGHRPIATRGSPKRHRRRDRRHKQKCRACPMKSTCPHLKPRHTRTGHVAPSQRRPPDETNPHHHKSETWHITRHLSL</sequence>
<feature type="region of interest" description="Disordered" evidence="1">
    <location>
        <begin position="42"/>
        <end position="139"/>
    </location>
</feature>
<organism evidence="2 3">
    <name type="scientific">Pelobates cultripes</name>
    <name type="common">Western spadefoot toad</name>
    <dbReference type="NCBI Taxonomy" id="61616"/>
    <lineage>
        <taxon>Eukaryota</taxon>
        <taxon>Metazoa</taxon>
        <taxon>Chordata</taxon>
        <taxon>Craniata</taxon>
        <taxon>Vertebrata</taxon>
        <taxon>Euteleostomi</taxon>
        <taxon>Amphibia</taxon>
        <taxon>Batrachia</taxon>
        <taxon>Anura</taxon>
        <taxon>Pelobatoidea</taxon>
        <taxon>Pelobatidae</taxon>
        <taxon>Pelobates</taxon>
    </lineage>
</organism>
<name>A0AAD1WXA2_PELCU</name>
<comment type="caution">
    <text evidence="2">The sequence shown here is derived from an EMBL/GenBank/DDBJ whole genome shotgun (WGS) entry which is preliminary data.</text>
</comment>
<feature type="compositionally biased region" description="Basic and acidic residues" evidence="1">
    <location>
        <begin position="116"/>
        <end position="132"/>
    </location>
</feature>